<keyword evidence="2" id="KW-1185">Reference proteome</keyword>
<dbReference type="NCBIfam" id="TIGR03347">
    <property type="entry name" value="VI_chp_1"/>
    <property type="match status" value="1"/>
</dbReference>
<evidence type="ECO:0000313" key="2">
    <source>
        <dbReference type="Proteomes" id="UP000199470"/>
    </source>
</evidence>
<dbReference type="AlphaFoldDB" id="A0A1I4QRT2"/>
<reference evidence="1 2" key="1">
    <citation type="submission" date="2016-10" db="EMBL/GenBank/DDBJ databases">
        <authorList>
            <person name="de Groot N.N."/>
        </authorList>
    </citation>
    <scope>NUCLEOTIDE SEQUENCE [LARGE SCALE GENOMIC DNA]</scope>
    <source>
        <strain evidence="1 2">ATCC 43154</strain>
    </source>
</reference>
<dbReference type="EMBL" id="FOTW01000020">
    <property type="protein sequence ID" value="SFM42749.1"/>
    <property type="molecule type" value="Genomic_DNA"/>
</dbReference>
<name>A0A1I4QRT2_9BURK</name>
<dbReference type="InterPro" id="IPR010732">
    <property type="entry name" value="T6SS_TssG-like"/>
</dbReference>
<proteinExistence type="predicted"/>
<protein>
    <submittedName>
        <fullName evidence="1">Type VI secretion system protein ImpH</fullName>
    </submittedName>
</protein>
<dbReference type="OrthoDB" id="1523296at2"/>
<evidence type="ECO:0000313" key="1">
    <source>
        <dbReference type="EMBL" id="SFM42749.1"/>
    </source>
</evidence>
<dbReference type="STRING" id="758825.SAMN02982985_04021"/>
<dbReference type="Proteomes" id="UP000199470">
    <property type="component" value="Unassembled WGS sequence"/>
</dbReference>
<gene>
    <name evidence="1" type="ORF">SAMN02982985_04021</name>
</gene>
<organism evidence="1 2">
    <name type="scientific">Rugamonas rubra</name>
    <dbReference type="NCBI Taxonomy" id="758825"/>
    <lineage>
        <taxon>Bacteria</taxon>
        <taxon>Pseudomonadati</taxon>
        <taxon>Pseudomonadota</taxon>
        <taxon>Betaproteobacteria</taxon>
        <taxon>Burkholderiales</taxon>
        <taxon>Oxalobacteraceae</taxon>
        <taxon>Telluria group</taxon>
        <taxon>Rugamonas</taxon>
    </lineage>
</organism>
<sequence>MPTEKRGSAAGVMQRLFDRPHQFKFVQAVCLLERWLVQHGVPREAALTRYVRFQNSISLGFPASEIEALLPELGVAGGSEADMLASLHSGALKHIHITPAFIGFLGAQGVLPNHYTERIAAKFHLDKDAGPRAFFDMFSNRIVALFYQAWRKYRLELPHGADGQDGLLPLLLLLSGTPAGSTGQPVPDEVAAYYAAAFRQRPTSPLLIERVLADYFGIPVKVEPNLGHWQNIAPALQARMGGKIARLNVSCLIGPRTWRRDMRARIKLGPLSRAQHAHFLPDGEGAAALKNMLSMFATPTLQYEVRLVLRAADIGGVCLSPAADGGGARLNRDAFLAAGPGGSDRDDAFYIIDAL</sequence>
<dbReference type="RefSeq" id="WP_093389492.1">
    <property type="nucleotide sequence ID" value="NZ_FOTW01000020.1"/>
</dbReference>
<dbReference type="PANTHER" id="PTHR35564:SF4">
    <property type="entry name" value="CYTOPLASMIC PROTEIN"/>
    <property type="match status" value="1"/>
</dbReference>
<accession>A0A1I4QRT2</accession>
<dbReference type="Pfam" id="PF06996">
    <property type="entry name" value="T6SS_TssG"/>
    <property type="match status" value="1"/>
</dbReference>
<dbReference type="PANTHER" id="PTHR35564">
    <property type="match status" value="1"/>
</dbReference>